<dbReference type="AlphaFoldDB" id="A0A813Q7Q0"/>
<dbReference type="Proteomes" id="UP000663829">
    <property type="component" value="Unassembled WGS sequence"/>
</dbReference>
<dbReference type="SUPFAM" id="SSF51735">
    <property type="entry name" value="NAD(P)-binding Rossmann-fold domains"/>
    <property type="match status" value="1"/>
</dbReference>
<proteinExistence type="predicted"/>
<gene>
    <name evidence="2" type="ORF">GPM918_LOCUS1517</name>
    <name evidence="3" type="ORF">SRO942_LOCUS1517</name>
</gene>
<evidence type="ECO:0000313" key="2">
    <source>
        <dbReference type="EMBL" id="CAF0763396.1"/>
    </source>
</evidence>
<sequence>MSYVVTGATGQVGSAVVDYLLAQSLPIRVVIRSENKAESFRSRHVEIAIAELTDVEALTKAFQGAKAVFAMNPTALTDPDLQAAAAKVSHALASAIKATKVERVVVLSSVGAERSSKTGNILTAHTLEKALKETAPQVVMVRCASFIENWNNAISAVKSGQSPVLGSTLQKLDRKIPQVATNDIGRVVAEYMTKPNSEVDKLVIIELEGPEDYSPNDVAKVVSVGLGKTVPAAAMTEEMMHGLGNKLGWPKTTVDNFIEMTQGFDDNTIRWTTGENVIRIKGKLTLADVLNKN</sequence>
<comment type="caution">
    <text evidence="2">The sequence shown here is derived from an EMBL/GenBank/DDBJ whole genome shotgun (WGS) entry which is preliminary data.</text>
</comment>
<dbReference type="InterPro" id="IPR051604">
    <property type="entry name" value="Ergot_Alk_Oxidoreductase"/>
</dbReference>
<dbReference type="PANTHER" id="PTHR43162:SF1">
    <property type="entry name" value="PRESTALK A DIFFERENTIATION PROTEIN A"/>
    <property type="match status" value="1"/>
</dbReference>
<evidence type="ECO:0000313" key="3">
    <source>
        <dbReference type="EMBL" id="CAF3544534.1"/>
    </source>
</evidence>
<dbReference type="PANTHER" id="PTHR43162">
    <property type="match status" value="1"/>
</dbReference>
<dbReference type="EMBL" id="CAJNOQ010000141">
    <property type="protein sequence ID" value="CAF0763396.1"/>
    <property type="molecule type" value="Genomic_DNA"/>
</dbReference>
<dbReference type="Gene3D" id="3.40.50.720">
    <property type="entry name" value="NAD(P)-binding Rossmann-like Domain"/>
    <property type="match status" value="1"/>
</dbReference>
<dbReference type="OrthoDB" id="419598at2759"/>
<dbReference type="Pfam" id="PF05368">
    <property type="entry name" value="NmrA"/>
    <property type="match status" value="1"/>
</dbReference>
<dbReference type="Proteomes" id="UP000681722">
    <property type="component" value="Unassembled WGS sequence"/>
</dbReference>
<accession>A0A813Q7Q0</accession>
<organism evidence="2 4">
    <name type="scientific">Didymodactylos carnosus</name>
    <dbReference type="NCBI Taxonomy" id="1234261"/>
    <lineage>
        <taxon>Eukaryota</taxon>
        <taxon>Metazoa</taxon>
        <taxon>Spiralia</taxon>
        <taxon>Gnathifera</taxon>
        <taxon>Rotifera</taxon>
        <taxon>Eurotatoria</taxon>
        <taxon>Bdelloidea</taxon>
        <taxon>Philodinida</taxon>
        <taxon>Philodinidae</taxon>
        <taxon>Didymodactylos</taxon>
    </lineage>
</organism>
<evidence type="ECO:0000313" key="4">
    <source>
        <dbReference type="Proteomes" id="UP000663829"/>
    </source>
</evidence>
<dbReference type="EMBL" id="CAJOBC010000141">
    <property type="protein sequence ID" value="CAF3544534.1"/>
    <property type="molecule type" value="Genomic_DNA"/>
</dbReference>
<dbReference type="InterPro" id="IPR008030">
    <property type="entry name" value="NmrA-like"/>
</dbReference>
<evidence type="ECO:0000259" key="1">
    <source>
        <dbReference type="Pfam" id="PF05368"/>
    </source>
</evidence>
<reference evidence="2" key="1">
    <citation type="submission" date="2021-02" db="EMBL/GenBank/DDBJ databases">
        <authorList>
            <person name="Nowell W R."/>
        </authorList>
    </citation>
    <scope>NUCLEOTIDE SEQUENCE</scope>
</reference>
<protein>
    <recommendedName>
        <fullName evidence="1">NmrA-like domain-containing protein</fullName>
    </recommendedName>
</protein>
<dbReference type="Gene3D" id="3.90.25.10">
    <property type="entry name" value="UDP-galactose 4-epimerase, domain 1"/>
    <property type="match status" value="1"/>
</dbReference>
<feature type="domain" description="NmrA-like" evidence="1">
    <location>
        <begin position="4"/>
        <end position="268"/>
    </location>
</feature>
<name>A0A813Q7Q0_9BILA</name>
<dbReference type="InterPro" id="IPR036291">
    <property type="entry name" value="NAD(P)-bd_dom_sf"/>
</dbReference>
<keyword evidence="4" id="KW-1185">Reference proteome</keyword>